<dbReference type="GO" id="GO:0016491">
    <property type="term" value="F:oxidoreductase activity"/>
    <property type="evidence" value="ECO:0007669"/>
    <property type="project" value="UniProtKB-KW"/>
</dbReference>
<gene>
    <name evidence="3" type="ORF">CEP50_02415</name>
</gene>
<reference evidence="3 4" key="1">
    <citation type="submission" date="2018-03" db="EMBL/GenBank/DDBJ databases">
        <title>Actinopolyspora mortivallis from Sahara, screening for active biomolecules.</title>
        <authorList>
            <person name="Selama O."/>
            <person name="Wellington E.M.H."/>
            <person name="Hacene H."/>
        </authorList>
    </citation>
    <scope>NUCLEOTIDE SEQUENCE [LARGE SCALE GENOMIC DNA]</scope>
    <source>
        <strain evidence="3 4">M5A</strain>
    </source>
</reference>
<keyword evidence="4" id="KW-1185">Reference proteome</keyword>
<dbReference type="Pfam" id="PF13561">
    <property type="entry name" value="adh_short_C2"/>
    <property type="match status" value="1"/>
</dbReference>
<evidence type="ECO:0000256" key="2">
    <source>
        <dbReference type="ARBA" id="ARBA00023002"/>
    </source>
</evidence>
<comment type="caution">
    <text evidence="3">The sequence shown here is derived from an EMBL/GenBank/DDBJ whole genome shotgun (WGS) entry which is preliminary data.</text>
</comment>
<accession>A0A2T0H1X5</accession>
<dbReference type="FunFam" id="3.40.50.720:FF:000084">
    <property type="entry name" value="Short-chain dehydrogenase reductase"/>
    <property type="match status" value="1"/>
</dbReference>
<dbReference type="EMBL" id="PVSR01000001">
    <property type="protein sequence ID" value="PRW65374.1"/>
    <property type="molecule type" value="Genomic_DNA"/>
</dbReference>
<dbReference type="NCBIfam" id="NF005559">
    <property type="entry name" value="PRK07231.1"/>
    <property type="match status" value="1"/>
</dbReference>
<evidence type="ECO:0000313" key="3">
    <source>
        <dbReference type="EMBL" id="PRW65374.1"/>
    </source>
</evidence>
<keyword evidence="2" id="KW-0560">Oxidoreductase</keyword>
<evidence type="ECO:0000256" key="1">
    <source>
        <dbReference type="ARBA" id="ARBA00006484"/>
    </source>
</evidence>
<proteinExistence type="inferred from homology"/>
<protein>
    <submittedName>
        <fullName evidence="3">Short-chain dehydrogenase</fullName>
    </submittedName>
</protein>
<organism evidence="3 4">
    <name type="scientific">Actinopolyspora mortivallis</name>
    <dbReference type="NCBI Taxonomy" id="33906"/>
    <lineage>
        <taxon>Bacteria</taxon>
        <taxon>Bacillati</taxon>
        <taxon>Actinomycetota</taxon>
        <taxon>Actinomycetes</taxon>
        <taxon>Actinopolysporales</taxon>
        <taxon>Actinopolysporaceae</taxon>
        <taxon>Actinopolyspora</taxon>
    </lineage>
</organism>
<dbReference type="Proteomes" id="UP000239352">
    <property type="component" value="Unassembled WGS sequence"/>
</dbReference>
<dbReference type="InParanoid" id="A0A2T0H1X5"/>
<dbReference type="AlphaFoldDB" id="A0A2T0H1X5"/>
<comment type="similarity">
    <text evidence="1">Belongs to the short-chain dehydrogenases/reductases (SDR) family.</text>
</comment>
<dbReference type="InterPro" id="IPR002347">
    <property type="entry name" value="SDR_fam"/>
</dbReference>
<dbReference type="PRINTS" id="PR00081">
    <property type="entry name" value="GDHRDH"/>
</dbReference>
<dbReference type="RefSeq" id="WP_106112233.1">
    <property type="nucleotide sequence ID" value="NZ_PVSR01000001.1"/>
</dbReference>
<name>A0A2T0H1X5_ACTMO</name>
<dbReference type="SUPFAM" id="SSF51735">
    <property type="entry name" value="NAD(P)-binding Rossmann-fold domains"/>
    <property type="match status" value="1"/>
</dbReference>
<dbReference type="PANTHER" id="PTHR42879:SF6">
    <property type="entry name" value="NADPH-DEPENDENT REDUCTASE BACG"/>
    <property type="match status" value="1"/>
</dbReference>
<sequence>MTFGKRSVASHENFAARVALITGGSRGIGREIALTLGAAGATVVLTYKRSQDAAERTAEEVRRSGGRAFAVAADLEVTDDIEALFEFVTRRCGRLDILVANAAASSFQRVMDVKPHHLERAYATNVRSFVLAVQRAFPLLSEAGGGRVIAMTSYGSMRAYQNYAVLGQAKAALEAWVRYMASEFAPYGINVNAVNGGLISTDSLRYFLDTTDAEDRAALAKRIPKERFGLPEEVAETVIFLLSPGAEYITGQTVVVDGGLSTVAPPYATEPPGDR</sequence>
<dbReference type="PANTHER" id="PTHR42879">
    <property type="entry name" value="3-OXOACYL-(ACYL-CARRIER-PROTEIN) REDUCTASE"/>
    <property type="match status" value="1"/>
</dbReference>
<dbReference type="Gene3D" id="3.40.50.720">
    <property type="entry name" value="NAD(P)-binding Rossmann-like Domain"/>
    <property type="match status" value="1"/>
</dbReference>
<dbReference type="InterPro" id="IPR036291">
    <property type="entry name" value="NAD(P)-bd_dom_sf"/>
</dbReference>
<evidence type="ECO:0000313" key="4">
    <source>
        <dbReference type="Proteomes" id="UP000239352"/>
    </source>
</evidence>
<dbReference type="CDD" id="cd05359">
    <property type="entry name" value="ChcA_like_SDR_c"/>
    <property type="match status" value="1"/>
</dbReference>
<dbReference type="InterPro" id="IPR050259">
    <property type="entry name" value="SDR"/>
</dbReference>